<keyword evidence="2" id="KW-1185">Reference proteome</keyword>
<sequence length="140" mass="16688">MILESEGTDWKFFDSPQTYVYSPDPRLRIEKCGDCESGRDYQHTWTNRYNHSEDTEVLTFRVYFNESLIDQLQVLRIDEFRCKMPMPRTKPDLIDGLESREDYNEVSISRYQEGIARAMTDDWDHYRNVGDITVRDEDGI</sequence>
<dbReference type="Proteomes" id="UP000011591">
    <property type="component" value="Unassembled WGS sequence"/>
</dbReference>
<dbReference type="EMBL" id="AOIP01000022">
    <property type="protein sequence ID" value="ELZ05749.1"/>
    <property type="molecule type" value="Genomic_DNA"/>
</dbReference>
<organism evidence="1 2">
    <name type="scientific">Natrialba aegyptia DSM 13077</name>
    <dbReference type="NCBI Taxonomy" id="1227491"/>
    <lineage>
        <taxon>Archaea</taxon>
        <taxon>Methanobacteriati</taxon>
        <taxon>Methanobacteriota</taxon>
        <taxon>Stenosarchaea group</taxon>
        <taxon>Halobacteria</taxon>
        <taxon>Halobacteriales</taxon>
        <taxon>Natrialbaceae</taxon>
        <taxon>Natrialba</taxon>
    </lineage>
</organism>
<accession>M0B7X4</accession>
<dbReference type="AlphaFoldDB" id="M0B7X4"/>
<name>M0B7X4_9EURY</name>
<reference evidence="1 2" key="1">
    <citation type="journal article" date="2014" name="PLoS Genet.">
        <title>Phylogenetically driven sequencing of extremely halophilic archaea reveals strategies for static and dynamic osmo-response.</title>
        <authorList>
            <person name="Becker E.A."/>
            <person name="Seitzer P.M."/>
            <person name="Tritt A."/>
            <person name="Larsen D."/>
            <person name="Krusor M."/>
            <person name="Yao A.I."/>
            <person name="Wu D."/>
            <person name="Madern D."/>
            <person name="Eisen J.A."/>
            <person name="Darling A.E."/>
            <person name="Facciotti M.T."/>
        </authorList>
    </citation>
    <scope>NUCLEOTIDE SEQUENCE [LARGE SCALE GENOMIC DNA]</scope>
    <source>
        <strain evidence="1 2">DSM 13077</strain>
    </source>
</reference>
<proteinExistence type="predicted"/>
<comment type="caution">
    <text evidence="1">The sequence shown here is derived from an EMBL/GenBank/DDBJ whole genome shotgun (WGS) entry which is preliminary data.</text>
</comment>
<protein>
    <submittedName>
        <fullName evidence="1">Uncharacterized protein</fullName>
    </submittedName>
</protein>
<evidence type="ECO:0000313" key="2">
    <source>
        <dbReference type="Proteomes" id="UP000011591"/>
    </source>
</evidence>
<gene>
    <name evidence="1" type="ORF">C480_10140</name>
</gene>
<dbReference type="PATRIC" id="fig|1227491.4.peg.2089"/>
<evidence type="ECO:0000313" key="1">
    <source>
        <dbReference type="EMBL" id="ELZ05749.1"/>
    </source>
</evidence>